<gene>
    <name evidence="3" type="ORF">QSV35_03870</name>
</gene>
<dbReference type="Proteomes" id="UP001235064">
    <property type="component" value="Unassembled WGS sequence"/>
</dbReference>
<dbReference type="SUPFAM" id="SSF54637">
    <property type="entry name" value="Thioesterase/thiol ester dehydrase-isomerase"/>
    <property type="match status" value="1"/>
</dbReference>
<organism evidence="3 4">
    <name type="scientific">Microbacterium candidum</name>
    <dbReference type="NCBI Taxonomy" id="3041922"/>
    <lineage>
        <taxon>Bacteria</taxon>
        <taxon>Bacillati</taxon>
        <taxon>Actinomycetota</taxon>
        <taxon>Actinomycetes</taxon>
        <taxon>Micrococcales</taxon>
        <taxon>Microbacteriaceae</taxon>
        <taxon>Microbacterium</taxon>
    </lineage>
</organism>
<evidence type="ECO:0000313" key="3">
    <source>
        <dbReference type="EMBL" id="MDL9978460.1"/>
    </source>
</evidence>
<dbReference type="InterPro" id="IPR029069">
    <property type="entry name" value="HotDog_dom_sf"/>
</dbReference>
<dbReference type="Gene3D" id="3.10.129.10">
    <property type="entry name" value="Hotdog Thioesterase"/>
    <property type="match status" value="1"/>
</dbReference>
<evidence type="ECO:0000259" key="2">
    <source>
        <dbReference type="Pfam" id="PF01575"/>
    </source>
</evidence>
<name>A0ABT7MVH5_9MICO</name>
<dbReference type="Pfam" id="PF01575">
    <property type="entry name" value="MaoC_dehydratas"/>
    <property type="match status" value="1"/>
</dbReference>
<evidence type="ECO:0000256" key="1">
    <source>
        <dbReference type="ARBA" id="ARBA00005254"/>
    </source>
</evidence>
<dbReference type="EMBL" id="JASXSZ010000001">
    <property type="protein sequence ID" value="MDL9978460.1"/>
    <property type="molecule type" value="Genomic_DNA"/>
</dbReference>
<sequence>MRVFAGLDDVVAAAGEDLGFSEWHTVTQESVQLFADATDDHQWIHLDVERAKAGPFGGTIQHGFMTLSLLPMLMREVYSVDGISMGINYGMNKVRFPAAVPVGSRVRGHIVLVAAERTDRGVMATVSVTIELEGSAKPACVAEALALLVPA</sequence>
<dbReference type="PANTHER" id="PTHR42993:SF1">
    <property type="entry name" value="MAOC-LIKE DEHYDRATASE DOMAIN-CONTAINING PROTEIN"/>
    <property type="match status" value="1"/>
</dbReference>
<dbReference type="RefSeq" id="WP_286286891.1">
    <property type="nucleotide sequence ID" value="NZ_JASXSZ010000001.1"/>
</dbReference>
<dbReference type="CDD" id="cd03450">
    <property type="entry name" value="NodN"/>
    <property type="match status" value="1"/>
</dbReference>
<reference evidence="3 4" key="1">
    <citation type="submission" date="2023-06" db="EMBL/GenBank/DDBJ databases">
        <title>Microbacterium sp. nov., isolated from a waste landfill.</title>
        <authorList>
            <person name="Wen W."/>
        </authorList>
    </citation>
    <scope>NUCLEOTIDE SEQUENCE [LARGE SCALE GENOMIC DNA]</scope>
    <source>
        <strain evidence="3 4">ASV49</strain>
    </source>
</reference>
<proteinExistence type="inferred from homology"/>
<keyword evidence="4" id="KW-1185">Reference proteome</keyword>
<comment type="caution">
    <text evidence="3">The sequence shown here is derived from an EMBL/GenBank/DDBJ whole genome shotgun (WGS) entry which is preliminary data.</text>
</comment>
<dbReference type="InterPro" id="IPR039375">
    <property type="entry name" value="NodN-like"/>
</dbReference>
<dbReference type="InterPro" id="IPR002539">
    <property type="entry name" value="MaoC-like_dom"/>
</dbReference>
<protein>
    <submittedName>
        <fullName evidence="3">MaoC family dehydratase</fullName>
    </submittedName>
</protein>
<comment type="similarity">
    <text evidence="1">Belongs to the enoyl-CoA hydratase/isomerase family.</text>
</comment>
<feature type="domain" description="MaoC-like" evidence="2">
    <location>
        <begin position="12"/>
        <end position="127"/>
    </location>
</feature>
<accession>A0ABT7MVH5</accession>
<evidence type="ECO:0000313" key="4">
    <source>
        <dbReference type="Proteomes" id="UP001235064"/>
    </source>
</evidence>
<dbReference type="PANTHER" id="PTHR42993">
    <property type="entry name" value="MAOC-LIKE DEHYDRATASE DOMAIN-CONTAINING PROTEIN"/>
    <property type="match status" value="1"/>
</dbReference>